<dbReference type="InterPro" id="IPR029144">
    <property type="entry name" value="Thr_synth_N"/>
</dbReference>
<dbReference type="Pfam" id="PF14821">
    <property type="entry name" value="Thr_synth_N"/>
    <property type="match status" value="1"/>
</dbReference>
<comment type="cofactor">
    <cofactor evidence="1 6">
        <name>pyridoxal 5'-phosphate</name>
        <dbReference type="ChEBI" id="CHEBI:597326"/>
    </cofactor>
</comment>
<evidence type="ECO:0000313" key="9">
    <source>
        <dbReference type="Proteomes" id="UP000003932"/>
    </source>
</evidence>
<dbReference type="InterPro" id="IPR036052">
    <property type="entry name" value="TrpB-like_PALP_sf"/>
</dbReference>
<evidence type="ECO:0000256" key="4">
    <source>
        <dbReference type="ARBA" id="ARBA00023239"/>
    </source>
</evidence>
<dbReference type="EMBL" id="CP003541">
    <property type="protein sequence ID" value="AFP83603.1"/>
    <property type="molecule type" value="Genomic_DNA"/>
</dbReference>
<dbReference type="SUPFAM" id="SSF53686">
    <property type="entry name" value="Tryptophan synthase beta subunit-like PLP-dependent enzymes"/>
    <property type="match status" value="1"/>
</dbReference>
<proteinExistence type="inferred from homology"/>
<evidence type="ECO:0000256" key="5">
    <source>
        <dbReference type="NCBIfam" id="TIGR00260"/>
    </source>
</evidence>
<comment type="similarity">
    <text evidence="2">Belongs to the threonine synthase family.</text>
</comment>
<keyword evidence="3 6" id="KW-0663">Pyridoxal phosphate</keyword>
<name>J7GYE3_CARRU</name>
<dbReference type="PANTHER" id="PTHR42690:SF1">
    <property type="entry name" value="THREONINE SYNTHASE-LIKE 2"/>
    <property type="match status" value="1"/>
</dbReference>
<dbReference type="STRING" id="1202536.A33U_0155"/>
<sequence>MYYNSINNKLNIKNFINIFLKNIPKDKSLYFPFIIKKFNKFYINNLKKLNYLNFSFNIINKFINCISENIIYHLLKNSYNKFYNKNIINFYNLENNSYLLNLNNGPTLTFKDIALQPLGNFLNYISKIINKKIVIFCATSGDTGSSAINSFKNYENIKLIIFHPFNMISNIQRKQMTTIIRNNIYNISILGNFDFTQHIIKNIFENIKKYKNYLFISVNSINWFRIILQTVYYCYSSLKLYTNKLINYYIPSGNFGNATSAFIAKKLGFPIGKIIVCNNDNNYLDNFFKKSLLINKKLKSTISPAIDISIPSNFKRIYNKKKIKKNDINFYNKFFYSDKILNKTIINSIEYFFNIYKKVFDPHTITSLTSFFKNRNIHNNKIKLIVSTSYPIKFFYSIKKIIPNIKINLNIKNIFLLKEKYKIFNQNFKIIINYIKKIL</sequence>
<dbReference type="Gene3D" id="3.40.50.1100">
    <property type="match status" value="2"/>
</dbReference>
<dbReference type="InterPro" id="IPR004450">
    <property type="entry name" value="Thr_synthase-like"/>
</dbReference>
<evidence type="ECO:0000256" key="6">
    <source>
        <dbReference type="PIRSR" id="PIRSR604450-51"/>
    </source>
</evidence>
<dbReference type="KEGG" id="cru:A33U_0155"/>
<dbReference type="AlphaFoldDB" id="J7GYE3"/>
<evidence type="ECO:0000256" key="3">
    <source>
        <dbReference type="ARBA" id="ARBA00022898"/>
    </source>
</evidence>
<accession>J7GYE3</accession>
<evidence type="ECO:0000256" key="2">
    <source>
        <dbReference type="ARBA" id="ARBA00005517"/>
    </source>
</evidence>
<dbReference type="HOGENOM" id="CLU_015170_1_0_6"/>
<evidence type="ECO:0000256" key="1">
    <source>
        <dbReference type="ARBA" id="ARBA00001933"/>
    </source>
</evidence>
<reference evidence="8 9" key="1">
    <citation type="journal article" date="2012" name="Mol. Biol. Evol.">
        <title>Genome reduction and co-evolution between the primary and secondary bacterial symbionts of psyllids.</title>
        <authorList>
            <person name="Sloan D.B."/>
            <person name="Moran N.A."/>
        </authorList>
    </citation>
    <scope>NUCLEOTIDE SEQUENCE [LARGE SCALE GENOMIC DNA]</scope>
    <source>
        <strain evidence="8 9">CE</strain>
    </source>
</reference>
<keyword evidence="4" id="KW-0456">Lyase</keyword>
<dbReference type="GO" id="GO:0004795">
    <property type="term" value="F:threonine synthase activity"/>
    <property type="evidence" value="ECO:0007669"/>
    <property type="project" value="UniProtKB-UniRule"/>
</dbReference>
<dbReference type="RefSeq" id="WP_014886904.1">
    <property type="nucleotide sequence ID" value="NC_018414.1"/>
</dbReference>
<feature type="domain" description="Threonine synthase N-terminal" evidence="7">
    <location>
        <begin position="3"/>
        <end position="79"/>
    </location>
</feature>
<dbReference type="NCBIfam" id="TIGR00260">
    <property type="entry name" value="thrC"/>
    <property type="match status" value="1"/>
</dbReference>
<dbReference type="InterPro" id="IPR051166">
    <property type="entry name" value="Threonine_Synthase"/>
</dbReference>
<dbReference type="OrthoDB" id="9763107at2"/>
<gene>
    <name evidence="8" type="primary">thrC</name>
    <name evidence="8" type="ORF">A33U_0155</name>
</gene>
<dbReference type="Proteomes" id="UP000003932">
    <property type="component" value="Chromosome"/>
</dbReference>
<evidence type="ECO:0000313" key="8">
    <source>
        <dbReference type="EMBL" id="AFP83603.1"/>
    </source>
</evidence>
<dbReference type="PATRIC" id="fig|1202536.3.peg.128"/>
<evidence type="ECO:0000259" key="7">
    <source>
        <dbReference type="Pfam" id="PF14821"/>
    </source>
</evidence>
<dbReference type="PANTHER" id="PTHR42690">
    <property type="entry name" value="THREONINE SYNTHASE FAMILY MEMBER"/>
    <property type="match status" value="1"/>
</dbReference>
<dbReference type="Gene3D" id="3.90.1380.10">
    <property type="entry name" value="Threonine synthase, N-terminal domain"/>
    <property type="match status" value="1"/>
</dbReference>
<dbReference type="GO" id="GO:0009088">
    <property type="term" value="P:threonine biosynthetic process"/>
    <property type="evidence" value="ECO:0007669"/>
    <property type="project" value="UniProtKB-UniRule"/>
</dbReference>
<organism evidence="8 9">
    <name type="scientific">Candidatus Carsonella ruddii CE isolate Thao2000</name>
    <dbReference type="NCBI Taxonomy" id="1202536"/>
    <lineage>
        <taxon>Bacteria</taxon>
        <taxon>Pseudomonadati</taxon>
        <taxon>Pseudomonadota</taxon>
        <taxon>Gammaproteobacteria</taxon>
        <taxon>Oceanospirillales</taxon>
        <taxon>Halomonadaceae</taxon>
        <taxon>Zymobacter group</taxon>
        <taxon>Candidatus Carsonella</taxon>
    </lineage>
</organism>
<dbReference type="EC" id="4.2.3.1" evidence="5"/>
<dbReference type="InterPro" id="IPR037158">
    <property type="entry name" value="Thr_synth_N_sf"/>
</dbReference>
<protein>
    <recommendedName>
        <fullName evidence="5">Threonine synthase</fullName>
        <ecNumber evidence="5">4.2.3.1</ecNumber>
    </recommendedName>
</protein>
<feature type="modified residue" description="N6-(pyridoxal phosphate)lysine" evidence="6">
    <location>
        <position position="111"/>
    </location>
</feature>